<dbReference type="CDD" id="cd09272">
    <property type="entry name" value="RNase_HI_RT_Ty1"/>
    <property type="match status" value="1"/>
</dbReference>
<organism evidence="1 2">
    <name type="scientific">Phytophthora fragariaefolia</name>
    <dbReference type="NCBI Taxonomy" id="1490495"/>
    <lineage>
        <taxon>Eukaryota</taxon>
        <taxon>Sar</taxon>
        <taxon>Stramenopiles</taxon>
        <taxon>Oomycota</taxon>
        <taxon>Peronosporomycetes</taxon>
        <taxon>Peronosporales</taxon>
        <taxon>Peronosporaceae</taxon>
        <taxon>Phytophthora</taxon>
    </lineage>
</organism>
<proteinExistence type="predicted"/>
<evidence type="ECO:0000313" key="2">
    <source>
        <dbReference type="Proteomes" id="UP001165121"/>
    </source>
</evidence>
<reference evidence="1" key="1">
    <citation type="submission" date="2023-04" db="EMBL/GenBank/DDBJ databases">
        <title>Phytophthora fragariaefolia NBRC 109709.</title>
        <authorList>
            <person name="Ichikawa N."/>
            <person name="Sato H."/>
            <person name="Tonouchi N."/>
        </authorList>
    </citation>
    <scope>NUCLEOTIDE SEQUENCE</scope>
    <source>
        <strain evidence="1">NBRC 109709</strain>
    </source>
</reference>
<dbReference type="EMBL" id="BSXT01003187">
    <property type="protein sequence ID" value="GMF52963.1"/>
    <property type="molecule type" value="Genomic_DNA"/>
</dbReference>
<comment type="caution">
    <text evidence="1">The sequence shown here is derived from an EMBL/GenBank/DDBJ whole genome shotgun (WGS) entry which is preliminary data.</text>
</comment>
<dbReference type="Proteomes" id="UP001165121">
    <property type="component" value="Unassembled WGS sequence"/>
</dbReference>
<accession>A0A9W6Y4W0</accession>
<evidence type="ECO:0000313" key="1">
    <source>
        <dbReference type="EMBL" id="GMF52963.1"/>
    </source>
</evidence>
<sequence>MKPGAGLSARGSFNNKTKCRVRGKINSVYFWDGGDGHPASCEPLKSKSMPDCLKGVWLPTFIQSGNDNGAHASRVPVSTFVYVSICNQPTYVTLCISPLQFEMTDMGQLKYCLGMEFDQDPRTGNVSVRQTKFAKDILEKFSMEKSNPVKTPQAPRLKLTKAMCEGGCKHEETVAKVPYRNAVGCLIEDGLQGYSDADWAGGIESRRSTSGYAFMMNGGCISGRSKKQRTVALSSTEAEYMALTEATQEAILLKAFLCGIGEMETKSAVKIYEDSQCGEVVPRNFDIA</sequence>
<dbReference type="PANTHER" id="PTHR11439:SF483">
    <property type="entry name" value="PEPTIDE SYNTHASE GLIP-LIKE, PUTATIVE (AFU_ORTHOLOGUE AFUA_3G12920)-RELATED"/>
    <property type="match status" value="1"/>
</dbReference>
<dbReference type="AlphaFoldDB" id="A0A9W6Y4W0"/>
<gene>
    <name evidence="1" type="ORF">Pfra01_002179100</name>
</gene>
<protein>
    <submittedName>
        <fullName evidence="1">Unnamed protein product</fullName>
    </submittedName>
</protein>
<dbReference type="OrthoDB" id="430476at2759"/>
<keyword evidence="2" id="KW-1185">Reference proteome</keyword>
<name>A0A9W6Y4W0_9STRA</name>
<dbReference type="PANTHER" id="PTHR11439">
    <property type="entry name" value="GAG-POL-RELATED RETROTRANSPOSON"/>
    <property type="match status" value="1"/>
</dbReference>